<gene>
    <name evidence="1" type="ORF">CEXT_411721</name>
</gene>
<proteinExistence type="predicted"/>
<reference evidence="1 2" key="1">
    <citation type="submission" date="2021-06" db="EMBL/GenBank/DDBJ databases">
        <title>Caerostris extrusa draft genome.</title>
        <authorList>
            <person name="Kono N."/>
            <person name="Arakawa K."/>
        </authorList>
    </citation>
    <scope>NUCLEOTIDE SEQUENCE [LARGE SCALE GENOMIC DNA]</scope>
</reference>
<protein>
    <submittedName>
        <fullName evidence="1">Uncharacterized protein</fullName>
    </submittedName>
</protein>
<dbReference type="Proteomes" id="UP001054945">
    <property type="component" value="Unassembled WGS sequence"/>
</dbReference>
<keyword evidence="2" id="KW-1185">Reference proteome</keyword>
<comment type="caution">
    <text evidence="1">The sequence shown here is derived from an EMBL/GenBank/DDBJ whole genome shotgun (WGS) entry which is preliminary data.</text>
</comment>
<dbReference type="AlphaFoldDB" id="A0AAV4RZR8"/>
<dbReference type="EMBL" id="BPLR01008705">
    <property type="protein sequence ID" value="GIY26609.1"/>
    <property type="molecule type" value="Genomic_DNA"/>
</dbReference>
<sequence length="90" mass="10047">MTPLAIGSLKMKDFGDNFSFCYDYYLWRHIIDPFGTSAKNPTTSLRTIQMPFIVEHCHVPCGVITFAHSANDKLLIQNTTSVVAHASSLI</sequence>
<evidence type="ECO:0000313" key="2">
    <source>
        <dbReference type="Proteomes" id="UP001054945"/>
    </source>
</evidence>
<accession>A0AAV4RZR8</accession>
<name>A0AAV4RZR8_CAEEX</name>
<organism evidence="1 2">
    <name type="scientific">Caerostris extrusa</name>
    <name type="common">Bark spider</name>
    <name type="synonym">Caerostris bankana</name>
    <dbReference type="NCBI Taxonomy" id="172846"/>
    <lineage>
        <taxon>Eukaryota</taxon>
        <taxon>Metazoa</taxon>
        <taxon>Ecdysozoa</taxon>
        <taxon>Arthropoda</taxon>
        <taxon>Chelicerata</taxon>
        <taxon>Arachnida</taxon>
        <taxon>Araneae</taxon>
        <taxon>Araneomorphae</taxon>
        <taxon>Entelegynae</taxon>
        <taxon>Araneoidea</taxon>
        <taxon>Araneidae</taxon>
        <taxon>Caerostris</taxon>
    </lineage>
</organism>
<evidence type="ECO:0000313" key="1">
    <source>
        <dbReference type="EMBL" id="GIY26609.1"/>
    </source>
</evidence>